<evidence type="ECO:0000256" key="26">
    <source>
        <dbReference type="RuleBase" id="RU000461"/>
    </source>
</evidence>
<dbReference type="OrthoDB" id="3945418at2759"/>
<dbReference type="InterPro" id="IPR017972">
    <property type="entry name" value="Cyt_P450_CS"/>
</dbReference>
<dbReference type="GO" id="GO:0005506">
    <property type="term" value="F:iron ion binding"/>
    <property type="evidence" value="ECO:0007669"/>
    <property type="project" value="InterPro"/>
</dbReference>
<protein>
    <recommendedName>
        <fullName evidence="6">Cholesterol side-chain cleavage enzyme, mitochondrial</fullName>
        <ecNumber evidence="5">1.14.15.6</ecNumber>
    </recommendedName>
    <alternativeName>
        <fullName evidence="21">CYPXIA1</fullName>
    </alternativeName>
    <alternativeName>
        <fullName evidence="23">Cholesterol desmolase</fullName>
    </alternativeName>
    <alternativeName>
        <fullName evidence="22">Cytochrome P450 11A1</fullName>
    </alternativeName>
    <alternativeName>
        <fullName evidence="24">Cytochrome P450(scc)</fullName>
    </alternativeName>
</protein>
<keyword evidence="14 26" id="KW-0503">Monooxygenase</keyword>
<dbReference type="GO" id="GO:0005743">
    <property type="term" value="C:mitochondrial inner membrane"/>
    <property type="evidence" value="ECO:0007669"/>
    <property type="project" value="UniProtKB-SubCell"/>
</dbReference>
<evidence type="ECO:0000256" key="14">
    <source>
        <dbReference type="ARBA" id="ARBA00023033"/>
    </source>
</evidence>
<accession>T1G497</accession>
<evidence type="ECO:0000313" key="28">
    <source>
        <dbReference type="EnsemblMetazoa" id="HelroP81128"/>
    </source>
</evidence>
<evidence type="ECO:0000256" key="13">
    <source>
        <dbReference type="ARBA" id="ARBA00023004"/>
    </source>
</evidence>
<keyword evidence="19" id="KW-0753">Steroid metabolism</keyword>
<dbReference type="eggNOG" id="KOG0159">
    <property type="taxonomic scope" value="Eukaryota"/>
</dbReference>
<keyword evidence="7" id="KW-0153">Cholesterol metabolism</keyword>
<dbReference type="EMBL" id="AMQM01004857">
    <property type="status" value="NOT_ANNOTATED_CDS"/>
    <property type="molecule type" value="Genomic_DNA"/>
</dbReference>
<reference evidence="28" key="3">
    <citation type="submission" date="2015-06" db="UniProtKB">
        <authorList>
            <consortium name="EnsemblMetazoa"/>
        </authorList>
    </citation>
    <scope>IDENTIFICATION</scope>
</reference>
<dbReference type="FunFam" id="1.10.630.10:FF:000006">
    <property type="entry name" value="Cytochrome P450 302a1, mitochondrial"/>
    <property type="match status" value="1"/>
</dbReference>
<dbReference type="EC" id="1.14.15.6" evidence="5"/>
<dbReference type="PANTHER" id="PTHR24279">
    <property type="entry name" value="CYTOCHROME P450"/>
    <property type="match status" value="1"/>
</dbReference>
<dbReference type="EnsemblMetazoa" id="HelroT81128">
    <property type="protein sequence ID" value="HelroP81128"/>
    <property type="gene ID" value="HelroG81128"/>
</dbReference>
<keyword evidence="20" id="KW-0755">Steroidogenesis</keyword>
<evidence type="ECO:0000256" key="15">
    <source>
        <dbReference type="ARBA" id="ARBA00023098"/>
    </source>
</evidence>
<dbReference type="InParanoid" id="T1G497"/>
<evidence type="ECO:0000256" key="21">
    <source>
        <dbReference type="ARBA" id="ARBA00030343"/>
    </source>
</evidence>
<keyword evidence="13 25" id="KW-0408">Iron</keyword>
<name>T1G497_HELRO</name>
<evidence type="ECO:0000256" key="11">
    <source>
        <dbReference type="ARBA" id="ARBA00022946"/>
    </source>
</evidence>
<dbReference type="GO" id="GO:0006694">
    <property type="term" value="P:steroid biosynthetic process"/>
    <property type="evidence" value="ECO:0007669"/>
    <property type="project" value="UniProtKB-KW"/>
</dbReference>
<organism evidence="28 29">
    <name type="scientific">Helobdella robusta</name>
    <name type="common">Californian leech</name>
    <dbReference type="NCBI Taxonomy" id="6412"/>
    <lineage>
        <taxon>Eukaryota</taxon>
        <taxon>Metazoa</taxon>
        <taxon>Spiralia</taxon>
        <taxon>Lophotrochozoa</taxon>
        <taxon>Annelida</taxon>
        <taxon>Clitellata</taxon>
        <taxon>Hirudinea</taxon>
        <taxon>Rhynchobdellida</taxon>
        <taxon>Glossiphoniidae</taxon>
        <taxon>Helobdella</taxon>
    </lineage>
</organism>
<dbReference type="EMBL" id="KB096716">
    <property type="protein sequence ID" value="ESO02810.1"/>
    <property type="molecule type" value="Genomic_DNA"/>
</dbReference>
<dbReference type="CDD" id="cd11054">
    <property type="entry name" value="CYP24A1-like"/>
    <property type="match status" value="1"/>
</dbReference>
<dbReference type="SUPFAM" id="SSF48264">
    <property type="entry name" value="Cytochrome P450"/>
    <property type="match status" value="1"/>
</dbReference>
<evidence type="ECO:0000256" key="7">
    <source>
        <dbReference type="ARBA" id="ARBA00022548"/>
    </source>
</evidence>
<evidence type="ECO:0000256" key="1">
    <source>
        <dbReference type="ARBA" id="ARBA00001971"/>
    </source>
</evidence>
<dbReference type="PRINTS" id="PR00463">
    <property type="entry name" value="EP450I"/>
</dbReference>
<dbReference type="InterPro" id="IPR002401">
    <property type="entry name" value="Cyt_P450_E_grp-I"/>
</dbReference>
<dbReference type="AlphaFoldDB" id="T1G497"/>
<dbReference type="Gene3D" id="1.10.630.10">
    <property type="entry name" value="Cytochrome P450"/>
    <property type="match status" value="1"/>
</dbReference>
<evidence type="ECO:0000256" key="22">
    <source>
        <dbReference type="ARBA" id="ARBA00032666"/>
    </source>
</evidence>
<evidence type="ECO:0000256" key="8">
    <source>
        <dbReference type="ARBA" id="ARBA00022617"/>
    </source>
</evidence>
<evidence type="ECO:0000256" key="12">
    <source>
        <dbReference type="ARBA" id="ARBA00023002"/>
    </source>
</evidence>
<dbReference type="GO" id="GO:0008386">
    <property type="term" value="F:cholesterol monooxygenase (side-chain-cleaving) activity"/>
    <property type="evidence" value="ECO:0007669"/>
    <property type="project" value="UniProtKB-EC"/>
</dbReference>
<evidence type="ECO:0000256" key="18">
    <source>
        <dbReference type="ARBA" id="ARBA00023166"/>
    </source>
</evidence>
<evidence type="ECO:0000256" key="23">
    <source>
        <dbReference type="ARBA" id="ARBA00033274"/>
    </source>
</evidence>
<dbReference type="GO" id="GO:0005739">
    <property type="term" value="C:mitochondrion"/>
    <property type="evidence" value="ECO:0000318"/>
    <property type="project" value="GO_Central"/>
</dbReference>
<evidence type="ECO:0000256" key="16">
    <source>
        <dbReference type="ARBA" id="ARBA00023128"/>
    </source>
</evidence>
<dbReference type="CTD" id="20215895"/>
<comment type="pathway">
    <text evidence="3">Lipid metabolism; C21-steroid hormone metabolism.</text>
</comment>
<keyword evidence="18" id="KW-1207">Sterol metabolism</keyword>
<evidence type="ECO:0000256" key="25">
    <source>
        <dbReference type="PIRSR" id="PIRSR602401-1"/>
    </source>
</evidence>
<dbReference type="KEGG" id="hro:HELRODRAFT_81128"/>
<keyword evidence="16" id="KW-0496">Mitochondrion</keyword>
<feature type="binding site" description="axial binding residue" evidence="25">
    <location>
        <position position="411"/>
    </location>
    <ligand>
        <name>heme</name>
        <dbReference type="ChEBI" id="CHEBI:30413"/>
    </ligand>
    <ligandPart>
        <name>Fe</name>
        <dbReference type="ChEBI" id="CHEBI:18248"/>
    </ligandPart>
</feature>
<evidence type="ECO:0000256" key="3">
    <source>
        <dbReference type="ARBA" id="ARBA00005108"/>
    </source>
</evidence>
<evidence type="ECO:0000256" key="9">
    <source>
        <dbReference type="ARBA" id="ARBA00022723"/>
    </source>
</evidence>
<keyword evidence="10" id="KW-0999">Mitochondrion inner membrane</keyword>
<dbReference type="PANTHER" id="PTHR24279:SF3">
    <property type="entry name" value="CHOLESTEROL SIDE-CHAIN CLEAVAGE ENZYME, MITOCHONDRIAL"/>
    <property type="match status" value="1"/>
</dbReference>
<evidence type="ECO:0000256" key="2">
    <source>
        <dbReference type="ARBA" id="ARBA00004637"/>
    </source>
</evidence>
<evidence type="ECO:0000256" key="24">
    <source>
        <dbReference type="ARBA" id="ARBA00033394"/>
    </source>
</evidence>
<dbReference type="HOGENOM" id="CLU_001570_28_3_1"/>
<dbReference type="InterPro" id="IPR050479">
    <property type="entry name" value="CYP11_CYP27_families"/>
</dbReference>
<evidence type="ECO:0000256" key="19">
    <source>
        <dbReference type="ARBA" id="ARBA00023221"/>
    </source>
</evidence>
<reference evidence="29" key="1">
    <citation type="submission" date="2012-12" db="EMBL/GenBank/DDBJ databases">
        <authorList>
            <person name="Hellsten U."/>
            <person name="Grimwood J."/>
            <person name="Chapman J.A."/>
            <person name="Shapiro H."/>
            <person name="Aerts A."/>
            <person name="Otillar R.P."/>
            <person name="Terry A.Y."/>
            <person name="Boore J.L."/>
            <person name="Simakov O."/>
            <person name="Marletaz F."/>
            <person name="Cho S.-J."/>
            <person name="Edsinger-Gonzales E."/>
            <person name="Havlak P."/>
            <person name="Kuo D.-H."/>
            <person name="Larsson T."/>
            <person name="Lv J."/>
            <person name="Arendt D."/>
            <person name="Savage R."/>
            <person name="Osoegawa K."/>
            <person name="de Jong P."/>
            <person name="Lindberg D.R."/>
            <person name="Seaver E.C."/>
            <person name="Weisblat D.A."/>
            <person name="Putnam N.H."/>
            <person name="Grigoriev I.V."/>
            <person name="Rokhsar D.S."/>
        </authorList>
    </citation>
    <scope>NUCLEOTIDE SEQUENCE</scope>
</reference>
<dbReference type="InterPro" id="IPR001128">
    <property type="entry name" value="Cyt_P450"/>
</dbReference>
<keyword evidence="29" id="KW-1185">Reference proteome</keyword>
<sequence length="465" mass="54207">MDLNLFQASLHRKYGKMFREKWGPKWQVHVSDPDLIEEIYRHEGRYPFRPSLQPWLLYRQIKNLPHGITTAQGMEWQHYRTEFGKRLFCPSATKSLIEPLSNVADDFVTKVETVLADCNQNFDDNCNKEIYFAKQLPNISYLWSLEAAGSFLFETRLGCLAPSIPTRTQKFLDSLQEMMTSSLYLIVGEKIHQRLNTRFWRKHEKSWDNIFSFGKTLIDEKLLSLESSEEVTGPYLSHLLKNKNLTMNQIYTNITELLMAGSDTTANTFCFVLYMLANNPDKQNLLRQEIQSIMSMSSFAASHNHLEDMKYLKCVIKETMRLYPVVTMNCRVLNQDIQLDGYTIPKETLFVMNHYAASIDEDNFHDPNKFLPERWLREGDVSQQQHKVQQQTDIKKHPFASLPFGYGSRSCLGKHVGKMELMVTLIKVLDKFDVKPLVEQQDLKPVLRTLLTPGQLVPVRLCRRY</sequence>
<dbReference type="EMBL" id="AMQM01004858">
    <property type="status" value="NOT_ANNOTATED_CDS"/>
    <property type="molecule type" value="Genomic_DNA"/>
</dbReference>
<keyword evidence="17" id="KW-0472">Membrane</keyword>
<comment type="similarity">
    <text evidence="4 26">Belongs to the cytochrome P450 family.</text>
</comment>
<evidence type="ECO:0000313" key="27">
    <source>
        <dbReference type="EMBL" id="ESO02810.1"/>
    </source>
</evidence>
<gene>
    <name evidence="28" type="primary">20215895</name>
    <name evidence="27" type="ORF">HELRODRAFT_81128</name>
</gene>
<dbReference type="GO" id="GO:0008203">
    <property type="term" value="P:cholesterol metabolic process"/>
    <property type="evidence" value="ECO:0007669"/>
    <property type="project" value="UniProtKB-KW"/>
</dbReference>
<evidence type="ECO:0000313" key="29">
    <source>
        <dbReference type="Proteomes" id="UP000015101"/>
    </source>
</evidence>
<proteinExistence type="inferred from homology"/>
<keyword evidence="15" id="KW-0443">Lipid metabolism</keyword>
<dbReference type="RefSeq" id="XP_009019024.1">
    <property type="nucleotide sequence ID" value="XM_009020776.1"/>
</dbReference>
<comment type="subcellular location">
    <subcellularLocation>
        <location evidence="2">Mitochondrion inner membrane</location>
        <topology evidence="2">Peripheral membrane protein</topology>
    </subcellularLocation>
</comment>
<evidence type="ECO:0000256" key="5">
    <source>
        <dbReference type="ARBA" id="ARBA00012764"/>
    </source>
</evidence>
<dbReference type="PROSITE" id="PS00086">
    <property type="entry name" value="CYTOCHROME_P450"/>
    <property type="match status" value="1"/>
</dbReference>
<evidence type="ECO:0000256" key="17">
    <source>
        <dbReference type="ARBA" id="ARBA00023136"/>
    </source>
</evidence>
<dbReference type="OMA" id="EIHLVMI"/>
<dbReference type="GO" id="GO:0020037">
    <property type="term" value="F:heme binding"/>
    <property type="evidence" value="ECO:0007669"/>
    <property type="project" value="InterPro"/>
</dbReference>
<dbReference type="GeneID" id="20215895"/>
<reference evidence="27 29" key="2">
    <citation type="journal article" date="2013" name="Nature">
        <title>Insights into bilaterian evolution from three spiralian genomes.</title>
        <authorList>
            <person name="Simakov O."/>
            <person name="Marletaz F."/>
            <person name="Cho S.J."/>
            <person name="Edsinger-Gonzales E."/>
            <person name="Havlak P."/>
            <person name="Hellsten U."/>
            <person name="Kuo D.H."/>
            <person name="Larsson T."/>
            <person name="Lv J."/>
            <person name="Arendt D."/>
            <person name="Savage R."/>
            <person name="Osoegawa K."/>
            <person name="de Jong P."/>
            <person name="Grimwood J."/>
            <person name="Chapman J.A."/>
            <person name="Shapiro H."/>
            <person name="Aerts A."/>
            <person name="Otillar R.P."/>
            <person name="Terry A.Y."/>
            <person name="Boore J.L."/>
            <person name="Grigoriev I.V."/>
            <person name="Lindberg D.R."/>
            <person name="Seaver E.C."/>
            <person name="Weisblat D.A."/>
            <person name="Putnam N.H."/>
            <person name="Rokhsar D.S."/>
        </authorList>
    </citation>
    <scope>NUCLEOTIDE SEQUENCE</scope>
</reference>
<evidence type="ECO:0000256" key="4">
    <source>
        <dbReference type="ARBA" id="ARBA00010617"/>
    </source>
</evidence>
<dbReference type="Proteomes" id="UP000015101">
    <property type="component" value="Unassembled WGS sequence"/>
</dbReference>
<keyword evidence="9 25" id="KW-0479">Metal-binding</keyword>
<dbReference type="InterPro" id="IPR036396">
    <property type="entry name" value="Cyt_P450_sf"/>
</dbReference>
<keyword evidence="8 25" id="KW-0349">Heme</keyword>
<evidence type="ECO:0000256" key="20">
    <source>
        <dbReference type="ARBA" id="ARBA00023250"/>
    </source>
</evidence>
<dbReference type="FunCoup" id="T1G497">
    <property type="interactions" value="69"/>
</dbReference>
<evidence type="ECO:0000256" key="6">
    <source>
        <dbReference type="ARBA" id="ARBA00019844"/>
    </source>
</evidence>
<keyword evidence="12 26" id="KW-0560">Oxidoreductase</keyword>
<evidence type="ECO:0000256" key="10">
    <source>
        <dbReference type="ARBA" id="ARBA00022792"/>
    </source>
</evidence>
<dbReference type="Pfam" id="PF00067">
    <property type="entry name" value="p450"/>
    <property type="match status" value="1"/>
</dbReference>
<dbReference type="PRINTS" id="PR00385">
    <property type="entry name" value="P450"/>
</dbReference>
<dbReference type="EMBL" id="AMQM01004856">
    <property type="status" value="NOT_ANNOTATED_CDS"/>
    <property type="molecule type" value="Genomic_DNA"/>
</dbReference>
<keyword evidence="11" id="KW-0809">Transit peptide</keyword>
<dbReference type="STRING" id="6412.T1G497"/>
<comment type="cofactor">
    <cofactor evidence="1 25">
        <name>heme</name>
        <dbReference type="ChEBI" id="CHEBI:30413"/>
    </cofactor>
</comment>